<dbReference type="EMBL" id="OV725077">
    <property type="protein sequence ID" value="CAH1391142.1"/>
    <property type="molecule type" value="Genomic_DNA"/>
</dbReference>
<evidence type="ECO:0000256" key="4">
    <source>
        <dbReference type="ARBA" id="ARBA00023136"/>
    </source>
</evidence>
<keyword evidence="8" id="KW-1185">Reference proteome</keyword>
<accession>A0A9P0H358</accession>
<comment type="subcellular location">
    <subcellularLocation>
        <location evidence="1">Membrane</location>
        <topology evidence="1">Multi-pass membrane protein</topology>
    </subcellularLocation>
</comment>
<dbReference type="InterPro" id="IPR007237">
    <property type="entry name" value="CD20-like"/>
</dbReference>
<keyword evidence="3 6" id="KW-1133">Transmembrane helix</keyword>
<evidence type="ECO:0000256" key="1">
    <source>
        <dbReference type="ARBA" id="ARBA00004141"/>
    </source>
</evidence>
<feature type="region of interest" description="Disordered" evidence="5">
    <location>
        <begin position="1"/>
        <end position="20"/>
    </location>
</feature>
<evidence type="ECO:0000313" key="7">
    <source>
        <dbReference type="EMBL" id="CAH1391142.1"/>
    </source>
</evidence>
<dbReference type="AlphaFoldDB" id="A0A9P0H358"/>
<feature type="transmembrane region" description="Helical" evidence="6">
    <location>
        <begin position="92"/>
        <end position="116"/>
    </location>
</feature>
<reference evidence="7" key="1">
    <citation type="submission" date="2022-01" db="EMBL/GenBank/DDBJ databases">
        <authorList>
            <person name="King R."/>
        </authorList>
    </citation>
    <scope>NUCLEOTIDE SEQUENCE</scope>
</reference>
<evidence type="ECO:0000256" key="5">
    <source>
        <dbReference type="SAM" id="MobiDB-lite"/>
    </source>
</evidence>
<dbReference type="Proteomes" id="UP001152798">
    <property type="component" value="Chromosome 1"/>
</dbReference>
<evidence type="ECO:0000256" key="6">
    <source>
        <dbReference type="SAM" id="Phobius"/>
    </source>
</evidence>
<protein>
    <submittedName>
        <fullName evidence="7">Uncharacterized protein</fullName>
    </submittedName>
</protein>
<evidence type="ECO:0000313" key="8">
    <source>
        <dbReference type="Proteomes" id="UP001152798"/>
    </source>
</evidence>
<dbReference type="OrthoDB" id="6630551at2759"/>
<sequence>MYGCEKRPPLIAKSPSSEGTAASKRGRSLLLAASNLQAVSGLLMLVFGVLCAAYGSSLSRLGGGLWGGLTALGAGAIGTAAALRPRRLHQTLYLALCLVSLAVNTLVLLLTLTATVKDSRSPTRRDGIVARGRLELEARRLEQEARWNRTVRQVPPQRSEKNRESYARCPNKTTSQSIPTYLPNERVEIQAR</sequence>
<name>A0A9P0H358_NEZVI</name>
<feature type="transmembrane region" description="Helical" evidence="6">
    <location>
        <begin position="61"/>
        <end position="83"/>
    </location>
</feature>
<dbReference type="GO" id="GO:0016020">
    <property type="term" value="C:membrane"/>
    <property type="evidence" value="ECO:0007669"/>
    <property type="project" value="UniProtKB-SubCell"/>
</dbReference>
<keyword evidence="4 6" id="KW-0472">Membrane</keyword>
<gene>
    <name evidence="7" type="ORF">NEZAVI_LOCUS2219</name>
</gene>
<feature type="transmembrane region" description="Helical" evidence="6">
    <location>
        <begin position="29"/>
        <end position="55"/>
    </location>
</feature>
<evidence type="ECO:0000256" key="2">
    <source>
        <dbReference type="ARBA" id="ARBA00022692"/>
    </source>
</evidence>
<dbReference type="Pfam" id="PF04103">
    <property type="entry name" value="CD20"/>
    <property type="match status" value="1"/>
</dbReference>
<proteinExistence type="predicted"/>
<feature type="region of interest" description="Disordered" evidence="5">
    <location>
        <begin position="152"/>
        <end position="178"/>
    </location>
</feature>
<keyword evidence="2 6" id="KW-0812">Transmembrane</keyword>
<evidence type="ECO:0000256" key="3">
    <source>
        <dbReference type="ARBA" id="ARBA00022989"/>
    </source>
</evidence>
<organism evidence="7 8">
    <name type="scientific">Nezara viridula</name>
    <name type="common">Southern green stink bug</name>
    <name type="synonym">Cimex viridulus</name>
    <dbReference type="NCBI Taxonomy" id="85310"/>
    <lineage>
        <taxon>Eukaryota</taxon>
        <taxon>Metazoa</taxon>
        <taxon>Ecdysozoa</taxon>
        <taxon>Arthropoda</taxon>
        <taxon>Hexapoda</taxon>
        <taxon>Insecta</taxon>
        <taxon>Pterygota</taxon>
        <taxon>Neoptera</taxon>
        <taxon>Paraneoptera</taxon>
        <taxon>Hemiptera</taxon>
        <taxon>Heteroptera</taxon>
        <taxon>Panheteroptera</taxon>
        <taxon>Pentatomomorpha</taxon>
        <taxon>Pentatomoidea</taxon>
        <taxon>Pentatomidae</taxon>
        <taxon>Pentatominae</taxon>
        <taxon>Nezara</taxon>
    </lineage>
</organism>